<feature type="region of interest" description="Disordered" evidence="2">
    <location>
        <begin position="1333"/>
        <end position="1353"/>
    </location>
</feature>
<evidence type="ECO:0000313" key="3">
    <source>
        <dbReference type="EMBL" id="UKK01304.2"/>
    </source>
</evidence>
<accession>A0A976MBK2</accession>
<feature type="coiled-coil region" evidence="1">
    <location>
        <begin position="434"/>
        <end position="497"/>
    </location>
</feature>
<feature type="region of interest" description="Disordered" evidence="2">
    <location>
        <begin position="1712"/>
        <end position="1890"/>
    </location>
</feature>
<evidence type="ECO:0000256" key="1">
    <source>
        <dbReference type="SAM" id="Coils"/>
    </source>
</evidence>
<feature type="region of interest" description="Disordered" evidence="2">
    <location>
        <begin position="933"/>
        <end position="971"/>
    </location>
</feature>
<feature type="region of interest" description="Disordered" evidence="2">
    <location>
        <begin position="649"/>
        <end position="702"/>
    </location>
</feature>
<feature type="compositionally biased region" description="Acidic residues" evidence="2">
    <location>
        <begin position="1"/>
        <end position="18"/>
    </location>
</feature>
<sequence>MDELFDYPDEENYDDQNEDQTRRHDSDDSFIVDDDRSVDDFEGASDNREDSNDDDYDFLFGIPQEDKAEEENKVKRRVKDLEKLLSSRAGAYEEFEGTEDEIRYTLEDLSYFYKSRQALELELLSLFSGLIKREKISQTKNHIKSSKDYDATNAENLFTDRETARTDDGNKNKFHKYNINKRKQSEKTMNKFLKNIIKQTFRNEQPEGRFGKFSKDRQSTANMKTIDTNYEGEENVLVTIDSEALANLRDINTLLHRERRGDYEEMEGVPLYKYPRCASIYIFSHNFMSSFILPLCSVLNRGSVSEAIDVDQLVNELIYFFYQITQPPSENWYNYWVTAQSIYKVINIQLLQSLGKDSHDAPNRSFKSDEEKNNNVKIELKYRTRVIDSYIKGLNTLRSAMESSEIWSIIGEFRLKLEHFKQNGYISKEELTELNNMKELQQSLSTERDTLIKEVEQLEEEEDGAVLNRLRKDRELAQESRNAVMAKKKRIKQIRRELYDVTTGINEVNKKVDATRTKSEFHMQTVRILISQVLTIKSNMGILYIFNELGILTLIRQELLMFFSTIRKAIVPVSYVADQTVDAGGASKTDENIVLEQQPEEKGDYEYYPSYLTQLERNNLWQYVRIVYNILAGINITSLVGDVKGVKGENKGHGESGTQDGGSSSATSGDLSGSTNGVDGSGTSNRYQQQGGNNYKSREQLLEERDRMERSYLIEMYRMNPKLYNKFNDRVFRYNIRSANYNQKNNYHYTFKYSHTTGGSNEGTREEKDKESLQNELNLLIGINSNLEHISFSNNTGKEGEVSGDKKEIDYELVLMLLVCCYDINREVDEEYYEPYDRIILFNIKSFVIRYYSMLYVKYSLKNAPKTIPTSFLFLAIKRYIGEDNIFTKLLLTYMNQLVKKLNYQNNQIIIQLIQNAYTELSFIQSFHTSASLSRNDSSSSKGGEGVSNGNDTNMDGDDGDGSDTKRDKEQMEMEEEYINNICKEFFIEYIKNNIRLMMFNLLKNFKMSYNRVLFISSLRLMLLLEKLVLKIGSIEFVPITGYSSNERLLGKDLDDDFWDEEEEDREDDMWDLKGKKKVVRVDERNIYNCKNNNFVRNDILRNGRIVHNSMLLLVSKNSRGKDVLLAYLDKVPKALLYDFKYFLLINSYFNNSVPTVNTSRGLNLGTRFGMKKDKSAGTKTENGLFMEIVESFMDKWLLEDNKVILLELFLNKNVATVSSMSRVNYNINSKFYIDPIESNDYMSCPIVQGVMEQDQEDIVDIMTNLSISKEEQKVEKKAKIDDQLLLQYYNRFKYMNEGVVKYLSDLLNIPAKQLQRHLDQLLGTDGGAGAGGVQDNVEAGRKQTRKGTSGGVKYDKESLNRVMARFYAEHKDEAVDVMREMYDNLVESVEMYKLSGLEVEVIEPIQLTEELKESGNYKKLLAHLNVEEANNVLKGIEGLEPKLVALKEFVERPFLPKVEEENEVEMADVHEEWEEVVDVHNVTSKDIIKLLIELNSLYDYDKEDELFNQEEQTTVSAEVVDNLVPEGDQQQQPTVLEQPEHSSFEQPPEQKLDKQRRYELILEEERKQINELLDVCFDVINNSDKSEYIRYYSFSNFHQEEMKFTDTTKVDYGNGVDAKSEKLNVSRELLIRKLLKYCNIGVKNNIIKLVDNKVNPEIVKNRLNIIKSLHKLSKLQLIDILSRQQEQTSGHDDGMEEPDFEENVTNYGNETEEHTFDYSGMDFSKKKTPRRSVSKGTDVDKDGIDVNKDLDKDDQDKDYGGGGKDDEDYEESLTSFRKQLDKIKKVPGKRTVKVSKRHKKLKKSQLGDGEEQEDDTVNTGEASVGYTDTLEGNLTDRDSVQPSDRPGEQSTSKQTAGKQSKQPRKLRQKRKLREEVHPEVQPTAREHEQLEGEFDYRSLVGVKTLNDSDDKVEREYIRDLASLKRMPDLIIQIHNRSLALAKEQKLSNTLNYNKLMQLTSALS</sequence>
<feature type="compositionally biased region" description="Polar residues" evidence="2">
    <location>
        <begin position="1849"/>
        <end position="1858"/>
    </location>
</feature>
<dbReference type="Proteomes" id="UP000244811">
    <property type="component" value="Chromosome 3"/>
</dbReference>
<feature type="compositionally biased region" description="Basic and acidic residues" evidence="2">
    <location>
        <begin position="19"/>
        <end position="50"/>
    </location>
</feature>
<feature type="compositionally biased region" description="Basic and acidic residues" evidence="2">
    <location>
        <begin position="1539"/>
        <end position="1553"/>
    </location>
</feature>
<feature type="region of interest" description="Disordered" evidence="2">
    <location>
        <begin position="1529"/>
        <end position="1553"/>
    </location>
</feature>
<proteinExistence type="predicted"/>
<gene>
    <name evidence="3" type="ORF">MACK_002117</name>
</gene>
<feature type="compositionally biased region" description="Low complexity" evidence="2">
    <location>
        <begin position="656"/>
        <end position="675"/>
    </location>
</feature>
<keyword evidence="1" id="KW-0175">Coiled coil</keyword>
<feature type="compositionally biased region" description="Basic and acidic residues" evidence="2">
    <location>
        <begin position="1738"/>
        <end position="1760"/>
    </location>
</feature>
<evidence type="ECO:0000313" key="4">
    <source>
        <dbReference type="Proteomes" id="UP000244811"/>
    </source>
</evidence>
<protein>
    <submittedName>
        <fullName evidence="3">Uncharacterized protein</fullName>
    </submittedName>
</protein>
<reference evidence="3" key="1">
    <citation type="submission" date="2022-07" db="EMBL/GenBank/DDBJ databases">
        <title>Evaluation of T. orientalis genome assembly methods using nanopore sequencing and analysis of variation between genomes.</title>
        <authorList>
            <person name="Yam J."/>
            <person name="Micallef M.L."/>
            <person name="Liu M."/>
            <person name="Djordjevic S.P."/>
            <person name="Bogema D.R."/>
            <person name="Jenkins C."/>
        </authorList>
    </citation>
    <scope>NUCLEOTIDE SEQUENCE</scope>
    <source>
        <strain evidence="3">Goon Nure</strain>
    </source>
</reference>
<feature type="compositionally biased region" description="Polar residues" evidence="2">
    <location>
        <begin position="676"/>
        <end position="695"/>
    </location>
</feature>
<feature type="compositionally biased region" description="Basic residues" evidence="2">
    <location>
        <begin position="1862"/>
        <end position="1872"/>
    </location>
</feature>
<name>A0A976MBK2_THEOR</name>
<feature type="region of interest" description="Disordered" evidence="2">
    <location>
        <begin position="1"/>
        <end position="64"/>
    </location>
</feature>
<organism evidence="3 4">
    <name type="scientific">Theileria orientalis</name>
    <dbReference type="NCBI Taxonomy" id="68886"/>
    <lineage>
        <taxon>Eukaryota</taxon>
        <taxon>Sar</taxon>
        <taxon>Alveolata</taxon>
        <taxon>Apicomplexa</taxon>
        <taxon>Aconoidasida</taxon>
        <taxon>Piroplasmida</taxon>
        <taxon>Theileriidae</taxon>
        <taxon>Theileria</taxon>
    </lineage>
</organism>
<dbReference type="EMBL" id="CP056070">
    <property type="protein sequence ID" value="UKK01304.2"/>
    <property type="molecule type" value="Genomic_DNA"/>
</dbReference>
<feature type="compositionally biased region" description="Basic residues" evidence="2">
    <location>
        <begin position="1786"/>
        <end position="1804"/>
    </location>
</feature>
<evidence type="ECO:0000256" key="2">
    <source>
        <dbReference type="SAM" id="MobiDB-lite"/>
    </source>
</evidence>
<feature type="compositionally biased region" description="Basic and acidic residues" evidence="2">
    <location>
        <begin position="1873"/>
        <end position="1890"/>
    </location>
</feature>